<feature type="signal peptide" evidence="1">
    <location>
        <begin position="1"/>
        <end position="20"/>
    </location>
</feature>
<keyword evidence="1" id="KW-0732">Signal</keyword>
<dbReference type="EMBL" id="MU004188">
    <property type="protein sequence ID" value="KAF2495894.1"/>
    <property type="molecule type" value="Genomic_DNA"/>
</dbReference>
<proteinExistence type="predicted"/>
<evidence type="ECO:0000313" key="2">
    <source>
        <dbReference type="EMBL" id="KAF2495894.1"/>
    </source>
</evidence>
<evidence type="ECO:0000313" key="3">
    <source>
        <dbReference type="Proteomes" id="UP000799750"/>
    </source>
</evidence>
<dbReference type="Proteomes" id="UP000799750">
    <property type="component" value="Unassembled WGS sequence"/>
</dbReference>
<keyword evidence="3" id="KW-1185">Reference proteome</keyword>
<name>A0A6A6QUU9_9PEZI</name>
<evidence type="ECO:0000256" key="1">
    <source>
        <dbReference type="SAM" id="SignalP"/>
    </source>
</evidence>
<protein>
    <submittedName>
        <fullName evidence="2">Uncharacterized protein</fullName>
    </submittedName>
</protein>
<dbReference type="AlphaFoldDB" id="A0A6A6QUU9"/>
<feature type="chain" id="PRO_5025586156" evidence="1">
    <location>
        <begin position="21"/>
        <end position="102"/>
    </location>
</feature>
<sequence length="102" mass="10795">MHVPTLTSALLALLATTASATKIISYSGTSCKSGDQVTWTGHSVNCEKLANVRSFEVFNVDSGCSVTYYSDSECSNDATRATAGSCFGYSSGGKVRSWSWDC</sequence>
<accession>A0A6A6QUU9</accession>
<dbReference type="OrthoDB" id="3910401at2759"/>
<gene>
    <name evidence="2" type="ORF">BU16DRAFT_560753</name>
</gene>
<reference evidence="2" key="1">
    <citation type="journal article" date="2020" name="Stud. Mycol.">
        <title>101 Dothideomycetes genomes: a test case for predicting lifestyles and emergence of pathogens.</title>
        <authorList>
            <person name="Haridas S."/>
            <person name="Albert R."/>
            <person name="Binder M."/>
            <person name="Bloem J."/>
            <person name="Labutti K."/>
            <person name="Salamov A."/>
            <person name="Andreopoulos B."/>
            <person name="Baker S."/>
            <person name="Barry K."/>
            <person name="Bills G."/>
            <person name="Bluhm B."/>
            <person name="Cannon C."/>
            <person name="Castanera R."/>
            <person name="Culley D."/>
            <person name="Daum C."/>
            <person name="Ezra D."/>
            <person name="Gonzalez J."/>
            <person name="Henrissat B."/>
            <person name="Kuo A."/>
            <person name="Liang C."/>
            <person name="Lipzen A."/>
            <person name="Lutzoni F."/>
            <person name="Magnuson J."/>
            <person name="Mondo S."/>
            <person name="Nolan M."/>
            <person name="Ohm R."/>
            <person name="Pangilinan J."/>
            <person name="Park H.-J."/>
            <person name="Ramirez L."/>
            <person name="Alfaro M."/>
            <person name="Sun H."/>
            <person name="Tritt A."/>
            <person name="Yoshinaga Y."/>
            <person name="Zwiers L.-H."/>
            <person name="Turgeon B."/>
            <person name="Goodwin S."/>
            <person name="Spatafora J."/>
            <person name="Crous P."/>
            <person name="Grigoriev I."/>
        </authorList>
    </citation>
    <scope>NUCLEOTIDE SEQUENCE</scope>
    <source>
        <strain evidence="2">CBS 269.34</strain>
    </source>
</reference>
<organism evidence="2 3">
    <name type="scientific">Lophium mytilinum</name>
    <dbReference type="NCBI Taxonomy" id="390894"/>
    <lineage>
        <taxon>Eukaryota</taxon>
        <taxon>Fungi</taxon>
        <taxon>Dikarya</taxon>
        <taxon>Ascomycota</taxon>
        <taxon>Pezizomycotina</taxon>
        <taxon>Dothideomycetes</taxon>
        <taxon>Pleosporomycetidae</taxon>
        <taxon>Mytilinidiales</taxon>
        <taxon>Mytilinidiaceae</taxon>
        <taxon>Lophium</taxon>
    </lineage>
</organism>